<evidence type="ECO:0000313" key="2">
    <source>
        <dbReference type="Proteomes" id="UP000801492"/>
    </source>
</evidence>
<dbReference type="Proteomes" id="UP000801492">
    <property type="component" value="Unassembled WGS sequence"/>
</dbReference>
<evidence type="ECO:0000313" key="1">
    <source>
        <dbReference type="EMBL" id="KAF2885901.1"/>
    </source>
</evidence>
<gene>
    <name evidence="1" type="ORF">ILUMI_20272</name>
</gene>
<dbReference type="EMBL" id="VTPC01089223">
    <property type="protein sequence ID" value="KAF2885901.1"/>
    <property type="molecule type" value="Genomic_DNA"/>
</dbReference>
<keyword evidence="2" id="KW-1185">Reference proteome</keyword>
<organism evidence="1 2">
    <name type="scientific">Ignelater luminosus</name>
    <name type="common">Cucubano</name>
    <name type="synonym">Pyrophorus luminosus</name>
    <dbReference type="NCBI Taxonomy" id="2038154"/>
    <lineage>
        <taxon>Eukaryota</taxon>
        <taxon>Metazoa</taxon>
        <taxon>Ecdysozoa</taxon>
        <taxon>Arthropoda</taxon>
        <taxon>Hexapoda</taxon>
        <taxon>Insecta</taxon>
        <taxon>Pterygota</taxon>
        <taxon>Neoptera</taxon>
        <taxon>Endopterygota</taxon>
        <taxon>Coleoptera</taxon>
        <taxon>Polyphaga</taxon>
        <taxon>Elateriformia</taxon>
        <taxon>Elateroidea</taxon>
        <taxon>Elateridae</taxon>
        <taxon>Agrypninae</taxon>
        <taxon>Pyrophorini</taxon>
        <taxon>Ignelater</taxon>
    </lineage>
</organism>
<accession>A0A8K0G4R6</accession>
<protein>
    <submittedName>
        <fullName evidence="1">Uncharacterized protein</fullName>
    </submittedName>
</protein>
<name>A0A8K0G4R6_IGNLU</name>
<reference evidence="1" key="1">
    <citation type="submission" date="2019-08" db="EMBL/GenBank/DDBJ databases">
        <title>The genome of the North American firefly Photinus pyralis.</title>
        <authorList>
            <consortium name="Photinus pyralis genome working group"/>
            <person name="Fallon T.R."/>
            <person name="Sander Lower S.E."/>
            <person name="Weng J.-K."/>
        </authorList>
    </citation>
    <scope>NUCLEOTIDE SEQUENCE</scope>
    <source>
        <strain evidence="1">TRF0915ILg1</strain>
        <tissue evidence="1">Whole body</tissue>
    </source>
</reference>
<dbReference type="AlphaFoldDB" id="A0A8K0G4R6"/>
<proteinExistence type="predicted"/>
<sequence length="361" mass="41041">MELAVWLDTFNHWCTECYDALIPIPIRGLYKVMDRANLHNPELRQLLPPSFDDTVDSVLDNAYQYGREVISELVRQMMNDIDLAKSAKLEKQVSRLLDRLYQAWMSSDDSQGPKVTSAAVQHSWDAFIDDIQNSPEVASGDLYKPVELMTNLSPSSSRFSLALEVDTTIYNKIQGGGHRYLTGLAIAGGLLCLGVEGASSSLCKDSPSEESLNIPNLSRIEDLCISDTKKKKSRHRRVEWRKNFGFSKRIKRDKRSDHMDQTLQKRGSQIEKYKIIRYFRELVTNAILGESKSVMYKPGIGFKGIESKCVQLWTDHGHLSITKHNLKEVDPECVCGVEQDNSRHVICQISNRNKTTNERIT</sequence>
<comment type="caution">
    <text evidence="1">The sequence shown here is derived from an EMBL/GenBank/DDBJ whole genome shotgun (WGS) entry which is preliminary data.</text>
</comment>
<dbReference type="OrthoDB" id="5970161at2759"/>